<gene>
    <name evidence="1" type="ORF">BJ976_001533</name>
</gene>
<name>A0A4Y8X310_9MICC</name>
<evidence type="ECO:0000313" key="2">
    <source>
        <dbReference type="Proteomes" id="UP000560081"/>
    </source>
</evidence>
<comment type="caution">
    <text evidence="1">The sequence shown here is derived from an EMBL/GenBank/DDBJ whole genome shotgun (WGS) entry which is preliminary data.</text>
</comment>
<protein>
    <submittedName>
        <fullName evidence="1">Uncharacterized protein</fullName>
    </submittedName>
</protein>
<dbReference type="RefSeq" id="WP_135029195.1">
    <property type="nucleotide sequence ID" value="NZ_BMLA01000002.1"/>
</dbReference>
<evidence type="ECO:0000313" key="1">
    <source>
        <dbReference type="EMBL" id="MBB4883182.1"/>
    </source>
</evidence>
<organism evidence="1 2">
    <name type="scientific">Micrococcus flavus</name>
    <dbReference type="NCBI Taxonomy" id="384602"/>
    <lineage>
        <taxon>Bacteria</taxon>
        <taxon>Bacillati</taxon>
        <taxon>Actinomycetota</taxon>
        <taxon>Actinomycetes</taxon>
        <taxon>Micrococcales</taxon>
        <taxon>Micrococcaceae</taxon>
        <taxon>Micrococcus</taxon>
    </lineage>
</organism>
<dbReference type="OrthoDB" id="9810670at2"/>
<dbReference type="AlphaFoldDB" id="A0A4Y8X310"/>
<accession>A0A4Y8X310</accession>
<sequence length="115" mass="12648">MNINERASVAHMVDRRVLSRERSNRLSATAVDVAPNYFPYGVKGNFDPIQVASIYEILGEMEGQISWGGDLAVPDESLFFMTRKALGVTSKKLAQKIVNNDRIDSAKVPGSGESF</sequence>
<dbReference type="Proteomes" id="UP000560081">
    <property type="component" value="Unassembled WGS sequence"/>
</dbReference>
<reference evidence="1 2" key="1">
    <citation type="submission" date="2020-08" db="EMBL/GenBank/DDBJ databases">
        <title>Sequencing the genomes of 1000 actinobacteria strains.</title>
        <authorList>
            <person name="Klenk H.-P."/>
        </authorList>
    </citation>
    <scope>NUCLEOTIDE SEQUENCE [LARGE SCALE GENOMIC DNA]</scope>
    <source>
        <strain evidence="1 2">DSM 19079</strain>
    </source>
</reference>
<keyword evidence="2" id="KW-1185">Reference proteome</keyword>
<dbReference type="EMBL" id="JACHMC010000001">
    <property type="protein sequence ID" value="MBB4883182.1"/>
    <property type="molecule type" value="Genomic_DNA"/>
</dbReference>
<proteinExistence type="predicted"/>